<reference evidence="3" key="1">
    <citation type="submission" date="2016-10" db="EMBL/GenBank/DDBJ databases">
        <authorList>
            <person name="Varghese N."/>
            <person name="Submissions S."/>
        </authorList>
    </citation>
    <scope>NUCLEOTIDE SEQUENCE [LARGE SCALE GENOMIC DNA]</scope>
    <source>
        <strain evidence="3">LMG 2223</strain>
    </source>
</reference>
<organism evidence="2 3">
    <name type="scientific">Pseudomonas mucidolens</name>
    <dbReference type="NCBI Taxonomy" id="46679"/>
    <lineage>
        <taxon>Bacteria</taxon>
        <taxon>Pseudomonadati</taxon>
        <taxon>Pseudomonadota</taxon>
        <taxon>Gammaproteobacteria</taxon>
        <taxon>Pseudomonadales</taxon>
        <taxon>Pseudomonadaceae</taxon>
        <taxon>Pseudomonas</taxon>
    </lineage>
</organism>
<feature type="signal peptide" evidence="1">
    <location>
        <begin position="1"/>
        <end position="19"/>
    </location>
</feature>
<evidence type="ECO:0000313" key="2">
    <source>
        <dbReference type="EMBL" id="SDU86683.1"/>
    </source>
</evidence>
<dbReference type="Proteomes" id="UP000198600">
    <property type="component" value="Chromosome I"/>
</dbReference>
<keyword evidence="1" id="KW-0732">Signal</keyword>
<sequence length="181" mass="19994">MIQNILFVSLAIVPFAAFSAALTVENQSTNAGVIVDKELYPACEPHPGNSAWCMLPPTRQLVYTLPSYASKELTFVSLIETKPDDQKPDIEYKVGTNGRAYQLLGSGSYTYNSSESSKTQRLSCNTLGKPSTSQISISIPEQFNQTCTGPHDQFVKWVDNRDDLEMRIDFKITTASTTAIK</sequence>
<evidence type="ECO:0000313" key="3">
    <source>
        <dbReference type="Proteomes" id="UP000198600"/>
    </source>
</evidence>
<feature type="chain" id="PRO_5030027386" evidence="1">
    <location>
        <begin position="20"/>
        <end position="181"/>
    </location>
</feature>
<protein>
    <submittedName>
        <fullName evidence="2">Uncharacterized protein</fullName>
    </submittedName>
</protein>
<keyword evidence="3" id="KW-1185">Reference proteome</keyword>
<evidence type="ECO:0000256" key="1">
    <source>
        <dbReference type="SAM" id="SignalP"/>
    </source>
</evidence>
<name>A0A1H2M0A7_9PSED</name>
<dbReference type="AlphaFoldDB" id="A0A1H2M0A7"/>
<dbReference type="RefSeq" id="WP_090221373.1">
    <property type="nucleotide sequence ID" value="NZ_LS483433.1"/>
</dbReference>
<accession>A0A1H2M0A7</accession>
<proteinExistence type="predicted"/>
<dbReference type="OrthoDB" id="9932327at2"/>
<gene>
    <name evidence="2" type="ORF">SAMN05216202_0805</name>
</gene>
<dbReference type="EMBL" id="LT629802">
    <property type="protein sequence ID" value="SDU86683.1"/>
    <property type="molecule type" value="Genomic_DNA"/>
</dbReference>